<dbReference type="Gene3D" id="3.30.450.20">
    <property type="entry name" value="PAS domain"/>
    <property type="match status" value="1"/>
</dbReference>
<evidence type="ECO:0008006" key="9">
    <source>
        <dbReference type="Google" id="ProtNLM"/>
    </source>
</evidence>
<dbReference type="RefSeq" id="WP_183362560.1">
    <property type="nucleotide sequence ID" value="NZ_BLXZ01000008.1"/>
</dbReference>
<dbReference type="SMART" id="SM00283">
    <property type="entry name" value="MA"/>
    <property type="match status" value="1"/>
</dbReference>
<dbReference type="AlphaFoldDB" id="A0A6V8NBH2"/>
<evidence type="ECO:0000313" key="7">
    <source>
        <dbReference type="EMBL" id="GFO69968.1"/>
    </source>
</evidence>
<evidence type="ECO:0000256" key="1">
    <source>
        <dbReference type="ARBA" id="ARBA00023224"/>
    </source>
</evidence>
<keyword evidence="1 3" id="KW-0807">Transducer</keyword>
<dbReference type="PANTHER" id="PTHR32089:SF112">
    <property type="entry name" value="LYSOZYME-LIKE PROTEIN-RELATED"/>
    <property type="match status" value="1"/>
</dbReference>
<keyword evidence="4" id="KW-0812">Transmembrane</keyword>
<evidence type="ECO:0000259" key="6">
    <source>
        <dbReference type="PROSITE" id="PS50885"/>
    </source>
</evidence>
<dbReference type="PANTHER" id="PTHR32089">
    <property type="entry name" value="METHYL-ACCEPTING CHEMOTAXIS PROTEIN MCPB"/>
    <property type="match status" value="1"/>
</dbReference>
<name>A0A6V8NBH2_9BACT</name>
<keyword evidence="4" id="KW-1133">Transmembrane helix</keyword>
<comment type="similarity">
    <text evidence="2">Belongs to the methyl-accepting chemotaxis (MCP) protein family.</text>
</comment>
<dbReference type="InterPro" id="IPR004089">
    <property type="entry name" value="MCPsignal_dom"/>
</dbReference>
<proteinExistence type="inferred from homology"/>
<dbReference type="Pfam" id="PF00015">
    <property type="entry name" value="MCPsignal"/>
    <property type="match status" value="1"/>
</dbReference>
<dbReference type="GO" id="GO:0007165">
    <property type="term" value="P:signal transduction"/>
    <property type="evidence" value="ECO:0007669"/>
    <property type="project" value="UniProtKB-KW"/>
</dbReference>
<gene>
    <name evidence="7" type="ORF">GMLC_35470</name>
</gene>
<dbReference type="EMBL" id="BLXZ01000008">
    <property type="protein sequence ID" value="GFO69968.1"/>
    <property type="molecule type" value="Genomic_DNA"/>
</dbReference>
<keyword evidence="8" id="KW-1185">Reference proteome</keyword>
<dbReference type="PROSITE" id="PS50885">
    <property type="entry name" value="HAMP"/>
    <property type="match status" value="1"/>
</dbReference>
<evidence type="ECO:0000256" key="4">
    <source>
        <dbReference type="SAM" id="Phobius"/>
    </source>
</evidence>
<feature type="transmembrane region" description="Helical" evidence="4">
    <location>
        <begin position="168"/>
        <end position="187"/>
    </location>
</feature>
<comment type="caution">
    <text evidence="7">The sequence shown here is derived from an EMBL/GenBank/DDBJ whole genome shotgun (WGS) entry which is preliminary data.</text>
</comment>
<reference evidence="8" key="1">
    <citation type="submission" date="2020-06" db="EMBL/GenBank/DDBJ databases">
        <title>Draft genomic sequecing of Geomonas sp. Red745.</title>
        <authorList>
            <person name="Itoh H."/>
            <person name="Xu Z.X."/>
            <person name="Ushijima N."/>
            <person name="Masuda Y."/>
            <person name="Shiratori Y."/>
            <person name="Senoo K."/>
        </authorList>
    </citation>
    <scope>NUCLEOTIDE SEQUENCE [LARGE SCALE GENOMIC DNA]</scope>
    <source>
        <strain evidence="8">Red745</strain>
    </source>
</reference>
<dbReference type="PROSITE" id="PS50111">
    <property type="entry name" value="CHEMOTAXIS_TRANSDUC_2"/>
    <property type="match status" value="1"/>
</dbReference>
<dbReference type="Pfam" id="PF17201">
    <property type="entry name" value="Cache_3-Cache_2"/>
    <property type="match status" value="1"/>
</dbReference>
<dbReference type="GO" id="GO:0016020">
    <property type="term" value="C:membrane"/>
    <property type="evidence" value="ECO:0007669"/>
    <property type="project" value="InterPro"/>
</dbReference>
<keyword evidence="4" id="KW-0472">Membrane</keyword>
<evidence type="ECO:0000256" key="2">
    <source>
        <dbReference type="ARBA" id="ARBA00029447"/>
    </source>
</evidence>
<feature type="domain" description="Methyl-accepting transducer" evidence="5">
    <location>
        <begin position="333"/>
        <end position="569"/>
    </location>
</feature>
<organism evidence="7 8">
    <name type="scientific">Geomonas limicola</name>
    <dbReference type="NCBI Taxonomy" id="2740186"/>
    <lineage>
        <taxon>Bacteria</taxon>
        <taxon>Pseudomonadati</taxon>
        <taxon>Thermodesulfobacteriota</taxon>
        <taxon>Desulfuromonadia</taxon>
        <taxon>Geobacterales</taxon>
        <taxon>Geobacteraceae</taxon>
        <taxon>Geomonas</taxon>
    </lineage>
</organism>
<dbReference type="SUPFAM" id="SSF58104">
    <property type="entry name" value="Methyl-accepting chemotaxis protein (MCP) signaling domain"/>
    <property type="match status" value="3"/>
</dbReference>
<dbReference type="InterPro" id="IPR003660">
    <property type="entry name" value="HAMP_dom"/>
</dbReference>
<sequence length="706" mass="74699">MFTSIKAKLALLSALGFLAVALSVSLSYFLAVNEIKTIMKTDVAAVADALEKSINYVAAIKPDALGDPGFKKSIYQVKIGKSGYPFLLDEQGTLVVHYKEEGKNLAGQPHIDYIRSHRGSGFYEYTARTTGQDKIVAYRYLPAWKVWVVPGVNKADYFDQLKASFLKWNVGCGAVIILLLSVASLVISRKIARPVEQAAALADRLATGDLTLGQEPDQQMSHGELGRLLAAQKAMVTGLNSMVRHINASCHSLSDISETVSASSLQVTEGAGTQSRAVAQASQAVEDILASVQLVSQGIEVLAGSAAETSTSTLEMRASVEEVALNMENLAAAVEEVSSSVTEMSAAVKQIGMSVQGLMDVSATTGSSIMEMDYSIRQVGENAESTARISQEVLVEAEAGRNSVQATISGIEEIRSASQTTTDVIETLASSAAGISAILGVIDGITSQTNLLALNAAIIAAQAGEHGKGFSVVAGEIKQLADQTKSSTVEIGKVINDVLDKTATAVKTIHEAQAGIDSGAALSRQSGEALERIVERVKFSADHAAGIARATIEQGKGGQMIMKAMEDMSDMVLQIRNATREQEKGGELIVATVERMKSLNHQVRNSTREHNSASADIAQATERVTAMVQRIKEACVAQRSFGVRIASEMETITRSADGNLAASTGLSEAVQGLAAQVDLLQKEMAAFRTGEEQGIEAGIRGWQTSS</sequence>
<dbReference type="InterPro" id="IPR033462">
    <property type="entry name" value="Cache_3-Cache_2"/>
</dbReference>
<protein>
    <recommendedName>
        <fullName evidence="9">Chemotaxis protein</fullName>
    </recommendedName>
</protein>
<dbReference type="Proteomes" id="UP000587586">
    <property type="component" value="Unassembled WGS sequence"/>
</dbReference>
<evidence type="ECO:0000256" key="3">
    <source>
        <dbReference type="PROSITE-ProRule" id="PRU00284"/>
    </source>
</evidence>
<accession>A0A6V8NBH2</accession>
<dbReference type="CDD" id="cd18774">
    <property type="entry name" value="PDC2_HK_sensor"/>
    <property type="match status" value="1"/>
</dbReference>
<evidence type="ECO:0000313" key="8">
    <source>
        <dbReference type="Proteomes" id="UP000587586"/>
    </source>
</evidence>
<evidence type="ECO:0000259" key="5">
    <source>
        <dbReference type="PROSITE" id="PS50111"/>
    </source>
</evidence>
<feature type="domain" description="HAMP" evidence="6">
    <location>
        <begin position="189"/>
        <end position="244"/>
    </location>
</feature>
<dbReference type="Gene3D" id="1.10.287.950">
    <property type="entry name" value="Methyl-accepting chemotaxis protein"/>
    <property type="match status" value="3"/>
</dbReference>